<dbReference type="AlphaFoldDB" id="W7ACY2"/>
<dbReference type="RefSeq" id="XP_008813870.1">
    <property type="nucleotide sequence ID" value="XM_008815648.1"/>
</dbReference>
<organism evidence="1 2">
    <name type="scientific">Plasmodium inui San Antonio 1</name>
    <dbReference type="NCBI Taxonomy" id="1237626"/>
    <lineage>
        <taxon>Eukaryota</taxon>
        <taxon>Sar</taxon>
        <taxon>Alveolata</taxon>
        <taxon>Apicomplexa</taxon>
        <taxon>Aconoidasida</taxon>
        <taxon>Haemosporida</taxon>
        <taxon>Plasmodiidae</taxon>
        <taxon>Plasmodium</taxon>
        <taxon>Plasmodium (Plasmodium)</taxon>
    </lineage>
</organism>
<accession>W7ACY2</accession>
<name>W7ACY2_9APIC</name>
<evidence type="ECO:0000313" key="1">
    <source>
        <dbReference type="EMBL" id="EUD69168.1"/>
    </source>
</evidence>
<reference evidence="1 2" key="1">
    <citation type="submission" date="2013-02" db="EMBL/GenBank/DDBJ databases">
        <title>The Genome Sequence of Plasmodium inui San Antonio 1.</title>
        <authorList>
            <consortium name="The Broad Institute Genome Sequencing Platform"/>
            <consortium name="The Broad Institute Genome Sequencing Center for Infectious Disease"/>
            <person name="Neafsey D."/>
            <person name="Cheeseman I."/>
            <person name="Volkman S."/>
            <person name="Adams J."/>
            <person name="Walker B."/>
            <person name="Young S.K."/>
            <person name="Zeng Q."/>
            <person name="Gargeya S."/>
            <person name="Fitzgerald M."/>
            <person name="Haas B."/>
            <person name="Abouelleil A."/>
            <person name="Alvarado L."/>
            <person name="Arachchi H.M."/>
            <person name="Berlin A.M."/>
            <person name="Chapman S.B."/>
            <person name="Dewar J."/>
            <person name="Goldberg J."/>
            <person name="Griggs A."/>
            <person name="Gujja S."/>
            <person name="Hansen M."/>
            <person name="Howarth C."/>
            <person name="Imamovic A."/>
            <person name="Larimer J."/>
            <person name="McCowan C."/>
            <person name="Murphy C."/>
            <person name="Neiman D."/>
            <person name="Pearson M."/>
            <person name="Priest M."/>
            <person name="Roberts A."/>
            <person name="Saif S."/>
            <person name="Shea T."/>
            <person name="Sisk P."/>
            <person name="Sykes S."/>
            <person name="Wortman J."/>
            <person name="Nusbaum C."/>
            <person name="Birren B."/>
        </authorList>
    </citation>
    <scope>NUCLEOTIDE SEQUENCE [LARGE SCALE GENOMIC DNA]</scope>
    <source>
        <strain evidence="1 2">San Antonio 1</strain>
    </source>
</reference>
<evidence type="ECO:0000313" key="2">
    <source>
        <dbReference type="Proteomes" id="UP000030640"/>
    </source>
</evidence>
<proteinExistence type="predicted"/>
<gene>
    <name evidence="1" type="ORF">C922_00031</name>
</gene>
<protein>
    <submittedName>
        <fullName evidence="1">Uncharacterized protein</fullName>
    </submittedName>
</protein>
<dbReference type="VEuPathDB" id="PlasmoDB:C922_00031"/>
<dbReference type="OrthoDB" id="328978at2759"/>
<dbReference type="EMBL" id="KI965460">
    <property type="protein sequence ID" value="EUD69168.1"/>
    <property type="molecule type" value="Genomic_DNA"/>
</dbReference>
<dbReference type="Proteomes" id="UP000030640">
    <property type="component" value="Unassembled WGS sequence"/>
</dbReference>
<keyword evidence="2" id="KW-1185">Reference proteome</keyword>
<dbReference type="GeneID" id="20035305"/>
<sequence length="96" mass="11177">MSIALICMDFFFHFLQVAMKKYAGNRFIQEYESLMDDNSKDSKKVLAKSMVNLVKQQFAKLKEIEAQYVTPNLDQYKQLTELKPQLLVTETCLSLC</sequence>